<evidence type="ECO:0000313" key="2">
    <source>
        <dbReference type="EMBL" id="RLJ36285.1"/>
    </source>
</evidence>
<organism evidence="2 3">
    <name type="scientific">Litoreibacter meonggei</name>
    <dbReference type="NCBI Taxonomy" id="1049199"/>
    <lineage>
        <taxon>Bacteria</taxon>
        <taxon>Pseudomonadati</taxon>
        <taxon>Pseudomonadota</taxon>
        <taxon>Alphaproteobacteria</taxon>
        <taxon>Rhodobacterales</taxon>
        <taxon>Roseobacteraceae</taxon>
        <taxon>Litoreibacter</taxon>
    </lineage>
</organism>
<accession>A0A497V6Z5</accession>
<reference evidence="2 3" key="1">
    <citation type="submission" date="2018-10" db="EMBL/GenBank/DDBJ databases">
        <title>Genomic Encyclopedia of Archaeal and Bacterial Type Strains, Phase II (KMG-II): from individual species to whole genera.</title>
        <authorList>
            <person name="Goeker M."/>
        </authorList>
    </citation>
    <scope>NUCLEOTIDE SEQUENCE [LARGE SCALE GENOMIC DNA]</scope>
    <source>
        <strain evidence="2 3">DSM 29466</strain>
    </source>
</reference>
<dbReference type="OrthoDB" id="7854171at2"/>
<keyword evidence="1" id="KW-0732">Signal</keyword>
<protein>
    <recommendedName>
        <fullName evidence="4">Secreted protein</fullName>
    </recommendedName>
</protein>
<feature type="signal peptide" evidence="1">
    <location>
        <begin position="1"/>
        <end position="19"/>
    </location>
</feature>
<dbReference type="EMBL" id="RCCE01000009">
    <property type="protein sequence ID" value="RLJ36285.1"/>
    <property type="molecule type" value="Genomic_DNA"/>
</dbReference>
<evidence type="ECO:0000313" key="3">
    <source>
        <dbReference type="Proteomes" id="UP000269157"/>
    </source>
</evidence>
<keyword evidence="3" id="KW-1185">Reference proteome</keyword>
<feature type="chain" id="PRO_5019817210" description="Secreted protein" evidence="1">
    <location>
        <begin position="20"/>
        <end position="132"/>
    </location>
</feature>
<gene>
    <name evidence="2" type="ORF">BCF46_3867</name>
</gene>
<evidence type="ECO:0008006" key="4">
    <source>
        <dbReference type="Google" id="ProtNLM"/>
    </source>
</evidence>
<dbReference type="RefSeq" id="WP_121028246.1">
    <property type="nucleotide sequence ID" value="NZ_RCCE01000009.1"/>
</dbReference>
<comment type="caution">
    <text evidence="2">The sequence shown here is derived from an EMBL/GenBank/DDBJ whole genome shotgun (WGS) entry which is preliminary data.</text>
</comment>
<dbReference type="AlphaFoldDB" id="A0A497V6Z5"/>
<proteinExistence type="predicted"/>
<dbReference type="Proteomes" id="UP000269157">
    <property type="component" value="Unassembled WGS sequence"/>
</dbReference>
<sequence length="132" mass="14958">MKHLLFGAALAVVAPLSAAAQFLPTIGTDAPRICPDQPARPDWIENIAPREAHKGQLVQMMYRAQGMQAVAESGSCGCDTRFPSWESSQEYYYEHYAALERYDTQQRTAEYRRTANDFSKIARPICELENNW</sequence>
<evidence type="ECO:0000256" key="1">
    <source>
        <dbReference type="SAM" id="SignalP"/>
    </source>
</evidence>
<name>A0A497V6Z5_9RHOB</name>